<organism evidence="1">
    <name type="scientific">marine metagenome</name>
    <dbReference type="NCBI Taxonomy" id="408172"/>
    <lineage>
        <taxon>unclassified sequences</taxon>
        <taxon>metagenomes</taxon>
        <taxon>ecological metagenomes</taxon>
    </lineage>
</organism>
<dbReference type="AlphaFoldDB" id="A0A382SK66"/>
<sequence>MRTPNEQNPYLVETKNGQILKFSRIDADNEAVSKQLDGDDVEVFHDGKLQYKLHGIEQGKLF</sequence>
<dbReference type="EMBL" id="UINC01129305">
    <property type="protein sequence ID" value="SVD09597.1"/>
    <property type="molecule type" value="Genomic_DNA"/>
</dbReference>
<name>A0A382SK66_9ZZZZ</name>
<gene>
    <name evidence="1" type="ORF">METZ01_LOCUS362451</name>
</gene>
<accession>A0A382SK66</accession>
<reference evidence="1" key="1">
    <citation type="submission" date="2018-05" db="EMBL/GenBank/DDBJ databases">
        <authorList>
            <person name="Lanie J.A."/>
            <person name="Ng W.-L."/>
            <person name="Kazmierczak K.M."/>
            <person name="Andrzejewski T.M."/>
            <person name="Davidsen T.M."/>
            <person name="Wayne K.J."/>
            <person name="Tettelin H."/>
            <person name="Glass J.I."/>
            <person name="Rusch D."/>
            <person name="Podicherti R."/>
            <person name="Tsui H.-C.T."/>
            <person name="Winkler M.E."/>
        </authorList>
    </citation>
    <scope>NUCLEOTIDE SEQUENCE</scope>
</reference>
<protein>
    <submittedName>
        <fullName evidence="1">Uncharacterized protein</fullName>
    </submittedName>
</protein>
<proteinExistence type="predicted"/>
<evidence type="ECO:0000313" key="1">
    <source>
        <dbReference type="EMBL" id="SVD09597.1"/>
    </source>
</evidence>